<evidence type="ECO:0000256" key="2">
    <source>
        <dbReference type="SAM" id="SignalP"/>
    </source>
</evidence>
<reference evidence="3 4" key="1">
    <citation type="submission" date="2015-12" db="EMBL/GenBank/DDBJ databases">
        <title>The genome of Folsomia candida.</title>
        <authorList>
            <person name="Faddeeva A."/>
            <person name="Derks M.F."/>
            <person name="Anvar Y."/>
            <person name="Smit S."/>
            <person name="Van Straalen N."/>
            <person name="Roelofs D."/>
        </authorList>
    </citation>
    <scope>NUCLEOTIDE SEQUENCE [LARGE SCALE GENOMIC DNA]</scope>
    <source>
        <strain evidence="3 4">VU population</strain>
        <tissue evidence="3">Whole body</tissue>
    </source>
</reference>
<evidence type="ECO:0000313" key="4">
    <source>
        <dbReference type="Proteomes" id="UP000198287"/>
    </source>
</evidence>
<proteinExistence type="predicted"/>
<keyword evidence="2" id="KW-0732">Signal</keyword>
<dbReference type="AlphaFoldDB" id="A0A226D979"/>
<feature type="chain" id="PRO_5012895093" evidence="2">
    <location>
        <begin position="16"/>
        <end position="147"/>
    </location>
</feature>
<feature type="signal peptide" evidence="2">
    <location>
        <begin position="1"/>
        <end position="15"/>
    </location>
</feature>
<evidence type="ECO:0000256" key="1">
    <source>
        <dbReference type="SAM" id="MobiDB-lite"/>
    </source>
</evidence>
<feature type="compositionally biased region" description="Basic and acidic residues" evidence="1">
    <location>
        <begin position="58"/>
        <end position="74"/>
    </location>
</feature>
<dbReference type="EMBL" id="LNIX01000028">
    <property type="protein sequence ID" value="OXA41700.1"/>
    <property type="molecule type" value="Genomic_DNA"/>
</dbReference>
<sequence length="147" mass="16401">MKHFLVLLTLTLATAWPHPRSHPLLDSREETTPPEIPGYELVELIRTPRGLRIPGESRFQEPRQRIKNNRHDRPPTVIYSPQGPPPPPQQYDPMVPSASSFKEPITAETGHGGHGHGHDYVDYGAYTGGWGAFGWYSDHPVGGGWGH</sequence>
<dbReference type="Proteomes" id="UP000198287">
    <property type="component" value="Unassembled WGS sequence"/>
</dbReference>
<keyword evidence="4" id="KW-1185">Reference proteome</keyword>
<gene>
    <name evidence="3" type="ORF">Fcan01_23491</name>
</gene>
<accession>A0A226D979</accession>
<evidence type="ECO:0000313" key="3">
    <source>
        <dbReference type="EMBL" id="OXA41700.1"/>
    </source>
</evidence>
<feature type="region of interest" description="Disordered" evidence="1">
    <location>
        <begin position="51"/>
        <end position="98"/>
    </location>
</feature>
<protein>
    <submittedName>
        <fullName evidence="3">Centriolin</fullName>
    </submittedName>
</protein>
<comment type="caution">
    <text evidence="3">The sequence shown here is derived from an EMBL/GenBank/DDBJ whole genome shotgun (WGS) entry which is preliminary data.</text>
</comment>
<name>A0A226D979_FOLCA</name>
<dbReference type="OrthoDB" id="6368886at2759"/>
<organism evidence="3 4">
    <name type="scientific">Folsomia candida</name>
    <name type="common">Springtail</name>
    <dbReference type="NCBI Taxonomy" id="158441"/>
    <lineage>
        <taxon>Eukaryota</taxon>
        <taxon>Metazoa</taxon>
        <taxon>Ecdysozoa</taxon>
        <taxon>Arthropoda</taxon>
        <taxon>Hexapoda</taxon>
        <taxon>Collembola</taxon>
        <taxon>Entomobryomorpha</taxon>
        <taxon>Isotomoidea</taxon>
        <taxon>Isotomidae</taxon>
        <taxon>Proisotominae</taxon>
        <taxon>Folsomia</taxon>
    </lineage>
</organism>